<reference evidence="8" key="1">
    <citation type="submission" date="2022-10" db="EMBL/GenBank/DDBJ databases">
        <title>Host association and intracellularity evolved multiple times independently in the Rickettsiales.</title>
        <authorList>
            <person name="Castelli M."/>
            <person name="Nardi T."/>
            <person name="Gammuto L."/>
            <person name="Bellinzona G."/>
            <person name="Sabaneyeva E."/>
            <person name="Potekhin A."/>
            <person name="Serra V."/>
            <person name="Petroni G."/>
            <person name="Sassera D."/>
        </authorList>
    </citation>
    <scope>NUCLEOTIDE SEQUENCE [LARGE SCALE GENOMIC DNA]</scope>
    <source>
        <strain evidence="8">US_Bl 11III1</strain>
    </source>
</reference>
<comment type="catalytic activity">
    <reaction evidence="5 7">
        <text>AMP + ATP = 2 ADP</text>
        <dbReference type="Rhea" id="RHEA:12973"/>
        <dbReference type="ChEBI" id="CHEBI:30616"/>
        <dbReference type="ChEBI" id="CHEBI:456215"/>
        <dbReference type="ChEBI" id="CHEBI:456216"/>
        <dbReference type="EC" id="2.7.4.3"/>
    </reaction>
</comment>
<dbReference type="SUPFAM" id="SSF52540">
    <property type="entry name" value="P-loop containing nucleoside triphosphate hydrolases"/>
    <property type="match status" value="1"/>
</dbReference>
<evidence type="ECO:0000313" key="9">
    <source>
        <dbReference type="Proteomes" id="UP001325140"/>
    </source>
</evidence>
<gene>
    <name evidence="5" type="primary">adk</name>
    <name evidence="8" type="ORF">Fokcrypt_00063</name>
</gene>
<comment type="subcellular location">
    <subcellularLocation>
        <location evidence="5 7">Cytoplasm</location>
    </subcellularLocation>
</comment>
<comment type="subunit">
    <text evidence="5 7">Monomer.</text>
</comment>
<keyword evidence="5" id="KW-0963">Cytoplasm</keyword>
<dbReference type="Pfam" id="PF00406">
    <property type="entry name" value="ADK"/>
    <property type="match status" value="1"/>
</dbReference>
<dbReference type="InterPro" id="IPR033690">
    <property type="entry name" value="Adenylat_kinase_CS"/>
</dbReference>
<dbReference type="PRINTS" id="PR00094">
    <property type="entry name" value="ADENYLTKNASE"/>
</dbReference>
<comment type="similarity">
    <text evidence="5 6">Belongs to the adenylate kinase family.</text>
</comment>
<comment type="pathway">
    <text evidence="5">Purine metabolism; AMP biosynthesis via salvage pathway; AMP from ADP: step 1/1.</text>
</comment>
<evidence type="ECO:0000313" key="8">
    <source>
        <dbReference type="EMBL" id="WPX97558.1"/>
    </source>
</evidence>
<feature type="binding site" evidence="5">
    <location>
        <begin position="92"/>
        <end position="95"/>
    </location>
    <ligand>
        <name>AMP</name>
        <dbReference type="ChEBI" id="CHEBI:456215"/>
    </ligand>
</feature>
<comment type="caution">
    <text evidence="5">Lacks conserved residue(s) required for the propagation of feature annotation.</text>
</comment>
<evidence type="ECO:0000256" key="7">
    <source>
        <dbReference type="RuleBase" id="RU003331"/>
    </source>
</evidence>
<dbReference type="CDD" id="cd01428">
    <property type="entry name" value="ADK"/>
    <property type="match status" value="1"/>
</dbReference>
<dbReference type="GO" id="GO:0016301">
    <property type="term" value="F:kinase activity"/>
    <property type="evidence" value="ECO:0007669"/>
    <property type="project" value="UniProtKB-KW"/>
</dbReference>
<keyword evidence="9" id="KW-1185">Reference proteome</keyword>
<feature type="binding site" evidence="5">
    <location>
        <begin position="142"/>
        <end position="143"/>
    </location>
    <ligand>
        <name>ATP</name>
        <dbReference type="ChEBI" id="CHEBI:30616"/>
    </ligand>
</feature>
<sequence length="247" mass="28200">MSTKFFMLNSIKAILLGCPGSGKGTLGQRISTFFSIPVLSTGKLLRARFPHEEKDHSSGIDNGMLIEDEKIISILKETLIKKEYSHGVILDGYPRTIRQAKLLDDETKENGTHVVILDVIVDAKIAIKRIVGRFMCSECDSIYNLFFKLPKSNSIILTHDMTVKDLLNGSSLCKCDNCGSETFYNRKDDTEEIALKRYEEYVKNTLPLSEYYKDRRLYFNFDGNNSPQSLYDKVQKILQIRKNTPIH</sequence>
<evidence type="ECO:0000256" key="4">
    <source>
        <dbReference type="ARBA" id="ARBA00022777"/>
    </source>
</evidence>
<feature type="binding site" evidence="5">
    <location>
        <position position="46"/>
    </location>
    <ligand>
        <name>AMP</name>
        <dbReference type="ChEBI" id="CHEBI:456215"/>
    </ligand>
</feature>
<feature type="binding site" evidence="5">
    <location>
        <position position="225"/>
    </location>
    <ligand>
        <name>ATP</name>
        <dbReference type="ChEBI" id="CHEBI:30616"/>
    </ligand>
</feature>
<evidence type="ECO:0000256" key="2">
    <source>
        <dbReference type="ARBA" id="ARBA00022727"/>
    </source>
</evidence>
<protein>
    <recommendedName>
        <fullName evidence="5 7">Adenylate kinase</fullName>
        <shortName evidence="5">AK</shortName>
        <ecNumber evidence="5 7">2.7.4.3</ecNumber>
    </recommendedName>
    <alternativeName>
        <fullName evidence="5">ATP-AMP transphosphorylase</fullName>
    </alternativeName>
    <alternativeName>
        <fullName evidence="5">ATP:AMP phosphotransferase</fullName>
    </alternativeName>
    <alternativeName>
        <fullName evidence="5">Adenylate monophosphate kinase</fullName>
    </alternativeName>
</protein>
<keyword evidence="4 5" id="KW-0418">Kinase</keyword>
<evidence type="ECO:0000256" key="1">
    <source>
        <dbReference type="ARBA" id="ARBA00022679"/>
    </source>
</evidence>
<evidence type="ECO:0000256" key="6">
    <source>
        <dbReference type="RuleBase" id="RU003330"/>
    </source>
</evidence>
<name>A0ABZ0US85_9RICK</name>
<feature type="binding site" evidence="5">
    <location>
        <position position="41"/>
    </location>
    <ligand>
        <name>AMP</name>
        <dbReference type="ChEBI" id="CHEBI:456215"/>
    </ligand>
</feature>
<feature type="binding site" evidence="5">
    <location>
        <position position="186"/>
    </location>
    <ligand>
        <name>AMP</name>
        <dbReference type="ChEBI" id="CHEBI:456215"/>
    </ligand>
</feature>
<accession>A0ABZ0US85</accession>
<dbReference type="PROSITE" id="PS00113">
    <property type="entry name" value="ADENYLATE_KINASE"/>
    <property type="match status" value="1"/>
</dbReference>
<proteinExistence type="inferred from homology"/>
<dbReference type="Proteomes" id="UP001325140">
    <property type="component" value="Chromosome"/>
</dbReference>
<dbReference type="EC" id="2.7.4.3" evidence="5 7"/>
<evidence type="ECO:0000256" key="3">
    <source>
        <dbReference type="ARBA" id="ARBA00022741"/>
    </source>
</evidence>
<dbReference type="RefSeq" id="WP_323722217.1">
    <property type="nucleotide sequence ID" value="NZ_CP110343.1"/>
</dbReference>
<feature type="binding site" evidence="5">
    <location>
        <position position="197"/>
    </location>
    <ligand>
        <name>AMP</name>
        <dbReference type="ChEBI" id="CHEBI:456215"/>
    </ligand>
</feature>
<keyword evidence="3 5" id="KW-0547">Nucleotide-binding</keyword>
<dbReference type="PANTHER" id="PTHR23359">
    <property type="entry name" value="NUCLEOTIDE KINASE"/>
    <property type="match status" value="1"/>
</dbReference>
<keyword evidence="1 5" id="KW-0808">Transferase</keyword>
<dbReference type="InterPro" id="IPR006259">
    <property type="entry name" value="Adenyl_kin_sub"/>
</dbReference>
<feature type="binding site" evidence="5">
    <location>
        <position position="99"/>
    </location>
    <ligand>
        <name>AMP</name>
        <dbReference type="ChEBI" id="CHEBI:456215"/>
    </ligand>
</feature>
<dbReference type="InterPro" id="IPR027417">
    <property type="entry name" value="P-loop_NTPase"/>
</dbReference>
<keyword evidence="5 7" id="KW-0067">ATP-binding</keyword>
<feature type="binding site" evidence="5">
    <location>
        <begin position="64"/>
        <end position="66"/>
    </location>
    <ligand>
        <name>AMP</name>
        <dbReference type="ChEBI" id="CHEBI:456215"/>
    </ligand>
</feature>
<feature type="binding site" evidence="5">
    <location>
        <begin position="20"/>
        <end position="25"/>
    </location>
    <ligand>
        <name>ATP</name>
        <dbReference type="ChEBI" id="CHEBI:30616"/>
    </ligand>
</feature>
<dbReference type="NCBIfam" id="TIGR01351">
    <property type="entry name" value="adk"/>
    <property type="match status" value="1"/>
</dbReference>
<dbReference type="HAMAP" id="MF_00235">
    <property type="entry name" value="Adenylate_kinase_Adk"/>
    <property type="match status" value="1"/>
</dbReference>
<dbReference type="EMBL" id="CP110343">
    <property type="protein sequence ID" value="WPX97558.1"/>
    <property type="molecule type" value="Genomic_DNA"/>
</dbReference>
<feature type="binding site" evidence="5">
    <location>
        <position position="133"/>
    </location>
    <ligand>
        <name>ATP</name>
        <dbReference type="ChEBI" id="CHEBI:30616"/>
    </ligand>
</feature>
<dbReference type="Gene3D" id="3.40.50.300">
    <property type="entry name" value="P-loop containing nucleotide triphosphate hydrolases"/>
    <property type="match status" value="1"/>
</dbReference>
<organism evidence="8 9">
    <name type="scientific">Candidatus Fokinia crypta</name>
    <dbReference type="NCBI Taxonomy" id="1920990"/>
    <lineage>
        <taxon>Bacteria</taxon>
        <taxon>Pseudomonadati</taxon>
        <taxon>Pseudomonadota</taxon>
        <taxon>Alphaproteobacteria</taxon>
        <taxon>Rickettsiales</taxon>
        <taxon>Candidatus Midichloriaceae</taxon>
        <taxon>Candidatus Fokinia</taxon>
    </lineage>
</organism>
<keyword evidence="2 5" id="KW-0545">Nucleotide biosynthesis</keyword>
<evidence type="ECO:0000256" key="5">
    <source>
        <dbReference type="HAMAP-Rule" id="MF_00235"/>
    </source>
</evidence>
<comment type="function">
    <text evidence="5">Catalyzes the reversible transfer of the terminal phosphate group between ATP and AMP. Plays an important role in cellular energy homeostasis and in adenine nucleotide metabolism.</text>
</comment>
<comment type="domain">
    <text evidence="5">Consists of three domains, a large central CORE domain and two small peripheral domains, NMPbind and LID, which undergo movements during catalysis. The LID domain closes over the site of phosphoryl transfer upon ATP binding. Assembling and dissambling the active center during each catalytic cycle provides an effective means to prevent ATP hydrolysis.</text>
</comment>
<dbReference type="InterPro" id="IPR000850">
    <property type="entry name" value="Adenylat/UMP-CMP_kin"/>
</dbReference>